<sequence length="115" mass="13652">MFTSIRNDHGTKKWALFVELKYCKEKNIRENSAYAIHQLVNTQRIIKEHNYIDKHYKIFLNISIPDHSHKEPFTSFIWTPDDIKQMQDQLGVIILGYNQVIILTPTNIKLPRTEI</sequence>
<reference evidence="1" key="1">
    <citation type="journal article" date="2013" name="Environ. Microbiol.">
        <title>Microbiota from the distal guts of lean and obese adolescents exhibit partial functional redundancy besides clear differences in community structure.</title>
        <authorList>
            <person name="Ferrer M."/>
            <person name="Ruiz A."/>
            <person name="Lanza F."/>
            <person name="Haange S.B."/>
            <person name="Oberbach A."/>
            <person name="Till H."/>
            <person name="Bargiela R."/>
            <person name="Campoy C."/>
            <person name="Segura M.T."/>
            <person name="Richter M."/>
            <person name="von Bergen M."/>
            <person name="Seifert J."/>
            <person name="Suarez A."/>
        </authorList>
    </citation>
    <scope>NUCLEOTIDE SEQUENCE</scope>
</reference>
<dbReference type="AlphaFoldDB" id="K1S8A2"/>
<protein>
    <submittedName>
        <fullName evidence="1">Uncharacterized protein</fullName>
    </submittedName>
</protein>
<proteinExistence type="predicted"/>
<gene>
    <name evidence="1" type="ORF">LEA_18135</name>
    <name evidence="2" type="ORF">OBE_00438</name>
</gene>
<dbReference type="EMBL" id="AJWZ01000295">
    <property type="protein sequence ID" value="EKC77280.1"/>
    <property type="molecule type" value="Genomic_DNA"/>
</dbReference>
<accession>K1S8A2</accession>
<dbReference type="EMBL" id="AJWY01012433">
    <property type="protein sequence ID" value="EKC49960.1"/>
    <property type="molecule type" value="Genomic_DNA"/>
</dbReference>
<evidence type="ECO:0000313" key="1">
    <source>
        <dbReference type="EMBL" id="EKC49960.1"/>
    </source>
</evidence>
<name>K1S8A2_9ZZZZ</name>
<organism evidence="1">
    <name type="scientific">human gut metagenome</name>
    <dbReference type="NCBI Taxonomy" id="408170"/>
    <lineage>
        <taxon>unclassified sequences</taxon>
        <taxon>metagenomes</taxon>
        <taxon>organismal metagenomes</taxon>
    </lineage>
</organism>
<evidence type="ECO:0000313" key="2">
    <source>
        <dbReference type="EMBL" id="EKC77280.1"/>
    </source>
</evidence>
<comment type="caution">
    <text evidence="1">The sequence shown here is derived from an EMBL/GenBank/DDBJ whole genome shotgun (WGS) entry which is preliminary data.</text>
</comment>